<dbReference type="AlphaFoldDB" id="A0A1I8B110"/>
<keyword evidence="1" id="KW-1185">Reference proteome</keyword>
<accession>A0A1I8B110</accession>
<dbReference type="Proteomes" id="UP000095281">
    <property type="component" value="Unplaced"/>
</dbReference>
<proteinExistence type="predicted"/>
<name>A0A1I8B110_MELHA</name>
<protein>
    <submittedName>
        <fullName evidence="2">Uncharacterized protein</fullName>
    </submittedName>
</protein>
<dbReference type="WBParaSite" id="MhA1_Contig123.frz3.gene27">
    <property type="protein sequence ID" value="MhA1_Contig123.frz3.gene27"/>
    <property type="gene ID" value="MhA1_Contig123.frz3.gene27"/>
</dbReference>
<reference evidence="2" key="1">
    <citation type="submission" date="2016-11" db="UniProtKB">
        <authorList>
            <consortium name="WormBaseParasite"/>
        </authorList>
    </citation>
    <scope>IDENTIFICATION</scope>
</reference>
<sequence>MMLQYTLALYIIQPEELIALKQANDERDELELALRFYSQLPYERGDEIIRSKRQPLIFIEPEFEENGIENENEDDGEDYMRESEDGEQPMMLIIEEKQPELEDDQLYFLPN</sequence>
<organism evidence="1 2">
    <name type="scientific">Meloidogyne hapla</name>
    <name type="common">Root-knot nematode worm</name>
    <dbReference type="NCBI Taxonomy" id="6305"/>
    <lineage>
        <taxon>Eukaryota</taxon>
        <taxon>Metazoa</taxon>
        <taxon>Ecdysozoa</taxon>
        <taxon>Nematoda</taxon>
        <taxon>Chromadorea</taxon>
        <taxon>Rhabditida</taxon>
        <taxon>Tylenchina</taxon>
        <taxon>Tylenchomorpha</taxon>
        <taxon>Tylenchoidea</taxon>
        <taxon>Meloidogynidae</taxon>
        <taxon>Meloidogyninae</taxon>
        <taxon>Meloidogyne</taxon>
    </lineage>
</organism>
<evidence type="ECO:0000313" key="1">
    <source>
        <dbReference type="Proteomes" id="UP000095281"/>
    </source>
</evidence>
<evidence type="ECO:0000313" key="2">
    <source>
        <dbReference type="WBParaSite" id="MhA1_Contig123.frz3.gene27"/>
    </source>
</evidence>